<dbReference type="GO" id="GO:0046872">
    <property type="term" value="F:metal ion binding"/>
    <property type="evidence" value="ECO:0007669"/>
    <property type="project" value="UniProtKB-KW"/>
</dbReference>
<evidence type="ECO:0000313" key="10">
    <source>
        <dbReference type="Proteomes" id="UP000532440"/>
    </source>
</evidence>
<keyword evidence="2" id="KW-0285">Flavoprotein</keyword>
<dbReference type="InterPro" id="IPR017900">
    <property type="entry name" value="4Fe4S_Fe_S_CS"/>
</dbReference>
<dbReference type="InterPro" id="IPR004113">
    <property type="entry name" value="FAD-bd_oxidored_4_C"/>
</dbReference>
<dbReference type="PROSITE" id="PS51387">
    <property type="entry name" value="FAD_PCMH"/>
    <property type="match status" value="1"/>
</dbReference>
<feature type="domain" description="FAD-binding PCMH-type" evidence="8">
    <location>
        <begin position="49"/>
        <end position="283"/>
    </location>
</feature>
<dbReference type="InterPro" id="IPR016164">
    <property type="entry name" value="FAD-linked_Oxase-like_C"/>
</dbReference>
<evidence type="ECO:0000256" key="5">
    <source>
        <dbReference type="ARBA" id="ARBA00023002"/>
    </source>
</evidence>
<dbReference type="InterPro" id="IPR016171">
    <property type="entry name" value="Vanillyl_alc_oxidase_C-sub2"/>
</dbReference>
<evidence type="ECO:0000256" key="3">
    <source>
        <dbReference type="ARBA" id="ARBA00022723"/>
    </source>
</evidence>
<dbReference type="SUPFAM" id="SSF55103">
    <property type="entry name" value="FAD-linked oxidases, C-terminal domain"/>
    <property type="match status" value="1"/>
</dbReference>
<keyword evidence="7" id="KW-0411">Iron-sulfur</keyword>
<proteinExistence type="predicted"/>
<dbReference type="GO" id="GO:0071949">
    <property type="term" value="F:FAD binding"/>
    <property type="evidence" value="ECO:0007669"/>
    <property type="project" value="InterPro"/>
</dbReference>
<keyword evidence="10" id="KW-1185">Reference proteome</keyword>
<dbReference type="PANTHER" id="PTHR11748">
    <property type="entry name" value="D-LACTATE DEHYDROGENASE"/>
    <property type="match status" value="1"/>
</dbReference>
<dbReference type="InterPro" id="IPR017896">
    <property type="entry name" value="4Fe4S_Fe-S-bd"/>
</dbReference>
<dbReference type="Proteomes" id="UP000532440">
    <property type="component" value="Unassembled WGS sequence"/>
</dbReference>
<keyword evidence="4" id="KW-0274">FAD</keyword>
<dbReference type="Pfam" id="PF01565">
    <property type="entry name" value="FAD_binding_4"/>
    <property type="match status" value="1"/>
</dbReference>
<dbReference type="GO" id="GO:0008720">
    <property type="term" value="F:D-lactate dehydrogenase (NAD+) activity"/>
    <property type="evidence" value="ECO:0007669"/>
    <property type="project" value="TreeGrafter"/>
</dbReference>
<dbReference type="Gene3D" id="1.10.1060.10">
    <property type="entry name" value="Alpha-helical ferredoxin"/>
    <property type="match status" value="1"/>
</dbReference>
<sequence length="1002" mass="106278">MKPAEPPISPRAQSGERSRLAQRLRRVIRGEVLFDAASRGRYATDASIYRVEPVGVVVPVDEADLLAALELARELGVPVVPRGAGSSQCGQALGSGLVIDTSRHLNRILAFDPAARTVEVQPGIVLDRLNAQLAPAGLWFPVDVCSSAQATLGGMAGNNASGVRSVVYGNMVHNVVGIDAILADGTPEHFGPFGVGATRALGSARASAMVSRLFQLAAREREEIERVWPRVLRRVGGYNLDVFHPVSVRPYTGDGSVNLAHLLVGSEGTLAHFRRLHLKLAPLPGHRLLAVLSFPSLPAAIAAVPEIASLGPSAVELLDASMLVPLRGVRTLRPLVDTLLAGRPAALLLVEFAGDERGPLLRRLRALEEGVAGPGAQAAFLEVADPGRQRLVWALHRAAIEGALVGALVGVGARRPVSFIDECAVPLPRLAEYVEAIEETMRRHRVAGVWHGRASVGALSLRPLLALRAGEAAKMRPIAEEAAALVRHFGGAFSGGQGDGLAGSEWIERDFGPRLARAFEEVKAIFDPDGLMNPGKIVHPLRMDDGVRMRVAPGPARAPADGVEAAVARCDGNGRCRALDSGAMCPSYRITLDERDSPRGRVNTLRLALEGRFGPEGVGASEVAQAMALCVSCKACRSECPSAVDVARLKIEALSRRPQTLSRGERLFASLPAWAPMASRLPWLPNLRDRVPGMAALTGRLLGLARRPLPRWRRDTFLRAWSQRAQLGQGRGAPAADGDGRVVLFADCFSNHFEPEVPHAAVRVLEAAGLRVEVARPAPNDPQPGRPLCCGRSYLSAGLLDRARAEAARTVAALAPLIEEGADVVGLEPACLLTMRDEFRWLGLGDAAQALAGRALLFEEFLVRERAARRPMPAFLTSPWQRALLHGHCHQQAFDAVPDLVQVLSWVPGLEVASAPAGCCGMGDGFGYRADGHGASLRMGELGLLPAVRDADASTVIVSDGFGCRRQIADGAQRGALHVARVLEAALPAGGVPILRPGGAGG</sequence>
<dbReference type="InterPro" id="IPR016169">
    <property type="entry name" value="FAD-bd_PCMH_sub2"/>
</dbReference>
<gene>
    <name evidence="9" type="ORF">HNQ70_002171</name>
</gene>
<evidence type="ECO:0000313" key="9">
    <source>
        <dbReference type="EMBL" id="MBB5272157.1"/>
    </source>
</evidence>
<evidence type="ECO:0000256" key="7">
    <source>
        <dbReference type="ARBA" id="ARBA00023014"/>
    </source>
</evidence>
<accession>A0A7W8M8Z9</accession>
<dbReference type="InterPro" id="IPR016166">
    <property type="entry name" value="FAD-bd_PCMH"/>
</dbReference>
<dbReference type="Pfam" id="PF02913">
    <property type="entry name" value="FAD-oxidase_C"/>
    <property type="match status" value="1"/>
</dbReference>
<dbReference type="GO" id="GO:1903457">
    <property type="term" value="P:lactate catabolic process"/>
    <property type="evidence" value="ECO:0007669"/>
    <property type="project" value="TreeGrafter"/>
</dbReference>
<dbReference type="InterPro" id="IPR006094">
    <property type="entry name" value="Oxid_FAD_bind_N"/>
</dbReference>
<dbReference type="SUPFAM" id="SSF56176">
    <property type="entry name" value="FAD-binding/transporter-associated domain-like"/>
    <property type="match status" value="1"/>
</dbReference>
<keyword evidence="5" id="KW-0560">Oxidoreductase</keyword>
<dbReference type="Gene3D" id="1.10.45.10">
    <property type="entry name" value="Vanillyl-alcohol Oxidase, Chain A, domain 4"/>
    <property type="match status" value="1"/>
</dbReference>
<dbReference type="InterPro" id="IPR009051">
    <property type="entry name" value="Helical_ferredxn"/>
</dbReference>
<dbReference type="SUPFAM" id="SSF46548">
    <property type="entry name" value="alpha-helical ferredoxin"/>
    <property type="match status" value="1"/>
</dbReference>
<comment type="caution">
    <text evidence="9">The sequence shown here is derived from an EMBL/GenBank/DDBJ whole genome shotgun (WGS) entry which is preliminary data.</text>
</comment>
<keyword evidence="3" id="KW-0479">Metal-binding</keyword>
<dbReference type="PROSITE" id="PS00198">
    <property type="entry name" value="4FE4S_FER_1"/>
    <property type="match status" value="1"/>
</dbReference>
<protein>
    <submittedName>
        <fullName evidence="9">FAD/FMN-containing dehydrogenase/Fe-S oxidoreductase</fullName>
    </submittedName>
</protein>
<dbReference type="AlphaFoldDB" id="A0A7W8M8Z9"/>
<dbReference type="InterPro" id="IPR036318">
    <property type="entry name" value="FAD-bd_PCMH-like_sf"/>
</dbReference>
<dbReference type="RefSeq" id="WP_183967296.1">
    <property type="nucleotide sequence ID" value="NZ_BAABEW010000002.1"/>
</dbReference>
<comment type="cofactor">
    <cofactor evidence="1">
        <name>FAD</name>
        <dbReference type="ChEBI" id="CHEBI:57692"/>
    </cofactor>
</comment>
<name>A0A7W8M8Z9_9BURK</name>
<dbReference type="Gene3D" id="3.30.465.10">
    <property type="match status" value="1"/>
</dbReference>
<evidence type="ECO:0000256" key="1">
    <source>
        <dbReference type="ARBA" id="ARBA00001974"/>
    </source>
</evidence>
<keyword evidence="6" id="KW-0408">Iron</keyword>
<dbReference type="Pfam" id="PF13183">
    <property type="entry name" value="Fer4_8"/>
    <property type="match status" value="1"/>
</dbReference>
<evidence type="ECO:0000256" key="4">
    <source>
        <dbReference type="ARBA" id="ARBA00022827"/>
    </source>
</evidence>
<dbReference type="GO" id="GO:0051536">
    <property type="term" value="F:iron-sulfur cluster binding"/>
    <property type="evidence" value="ECO:0007669"/>
    <property type="project" value="UniProtKB-KW"/>
</dbReference>
<evidence type="ECO:0000256" key="6">
    <source>
        <dbReference type="ARBA" id="ARBA00023004"/>
    </source>
</evidence>
<dbReference type="EMBL" id="JACHGB010000004">
    <property type="protein sequence ID" value="MBB5272157.1"/>
    <property type="molecule type" value="Genomic_DNA"/>
</dbReference>
<reference evidence="9 10" key="1">
    <citation type="submission" date="2020-08" db="EMBL/GenBank/DDBJ databases">
        <title>Genomic Encyclopedia of Type Strains, Phase IV (KMG-IV): sequencing the most valuable type-strain genomes for metagenomic binning, comparative biology and taxonomic classification.</title>
        <authorList>
            <person name="Goeker M."/>
        </authorList>
    </citation>
    <scope>NUCLEOTIDE SEQUENCE [LARGE SCALE GENOMIC DNA]</scope>
    <source>
        <strain evidence="9 10">DSM 29781</strain>
    </source>
</reference>
<evidence type="ECO:0000259" key="8">
    <source>
        <dbReference type="PROSITE" id="PS51387"/>
    </source>
</evidence>
<organism evidence="9 10">
    <name type="scientific">Quisquiliibacterium transsilvanicum</name>
    <dbReference type="NCBI Taxonomy" id="1549638"/>
    <lineage>
        <taxon>Bacteria</taxon>
        <taxon>Pseudomonadati</taxon>
        <taxon>Pseudomonadota</taxon>
        <taxon>Betaproteobacteria</taxon>
        <taxon>Burkholderiales</taxon>
        <taxon>Burkholderiaceae</taxon>
        <taxon>Quisquiliibacterium</taxon>
    </lineage>
</organism>
<dbReference type="PANTHER" id="PTHR11748:SF119">
    <property type="entry name" value="D-2-HYDROXYGLUTARATE DEHYDROGENASE"/>
    <property type="match status" value="1"/>
</dbReference>
<evidence type="ECO:0000256" key="2">
    <source>
        <dbReference type="ARBA" id="ARBA00022630"/>
    </source>
</evidence>
<dbReference type="GO" id="GO:0004458">
    <property type="term" value="F:D-lactate dehydrogenase (cytochrome) activity"/>
    <property type="evidence" value="ECO:0007669"/>
    <property type="project" value="TreeGrafter"/>
</dbReference>